<dbReference type="SUPFAM" id="SSF52374">
    <property type="entry name" value="Nucleotidylyl transferase"/>
    <property type="match status" value="1"/>
</dbReference>
<comment type="pathway">
    <text evidence="1">Cofactor biosynthesis; (R)-pantothenate biosynthesis; (R)-pantothenate from (R)-pantoate and beta-alanine: step 1/1.</text>
</comment>
<dbReference type="eggNOG" id="KOG3042">
    <property type="taxonomic scope" value="Eukaryota"/>
</dbReference>
<keyword evidence="8" id="KW-0067">ATP-binding</keyword>
<gene>
    <name evidence="13" type="ORF">A1O3_05238</name>
</gene>
<keyword evidence="6" id="KW-0566">Pantothenate biosynthesis</keyword>
<dbReference type="STRING" id="1182542.W9YQM2"/>
<dbReference type="OrthoDB" id="2020436at2759"/>
<evidence type="ECO:0000256" key="3">
    <source>
        <dbReference type="ARBA" id="ARBA00012219"/>
    </source>
</evidence>
<dbReference type="EMBL" id="AMGY01000004">
    <property type="protein sequence ID" value="EXJ84569.1"/>
    <property type="molecule type" value="Genomic_DNA"/>
</dbReference>
<dbReference type="AlphaFoldDB" id="W9YQM2"/>
<dbReference type="Gene3D" id="3.40.50.620">
    <property type="entry name" value="HUPs"/>
    <property type="match status" value="1"/>
</dbReference>
<name>W9YQM2_9EURO</name>
<comment type="caution">
    <text evidence="13">The sequence shown here is derived from an EMBL/GenBank/DDBJ whole genome shotgun (WGS) entry which is preliminary data.</text>
</comment>
<dbReference type="Pfam" id="PF02569">
    <property type="entry name" value="Pantoate_ligase"/>
    <property type="match status" value="1"/>
</dbReference>
<evidence type="ECO:0000256" key="9">
    <source>
        <dbReference type="ARBA" id="ARBA00029902"/>
    </source>
</evidence>
<sequence>MERAALKAHGIPIAIPSRGGRAVLRQPVFPSQSHPTRNTNILPLPTRRWNTNTSTSTSTSTSRTGPQAPFPVFRDVPPLREVRRKLWREGKEVGFVATMGALHDGHLSLIRHALQENSDVFVSIFVNPTQFAAHEDLGAYPRTWEEDMRKLKQVQDEHTAASGPNQDSVIRGVFAPTVKVMYPTLPPTSDIAGEGSFVTITPLGSHLEGASRPIFFRGVATVCTKLFNIIQADRVYFGQKDIQQCVVIKRMVKDFHIPTEVRVVPTTREPDGLAMSSRNVYLGERRRKDAVVLSKALFAARDLYNSGELLGKHIRQAAYDVFGQEALLRRKDGKLGGSARIEIDYVALSDPDDMKMIRDTQKIDPSRGAILSAAIIVWPVDSPKSDDELDQRSVRLIDNVILQPLEGVSP</sequence>
<evidence type="ECO:0000256" key="1">
    <source>
        <dbReference type="ARBA" id="ARBA00004990"/>
    </source>
</evidence>
<reference evidence="13 14" key="1">
    <citation type="submission" date="2013-03" db="EMBL/GenBank/DDBJ databases">
        <title>The Genome Sequence of Capronia epimyces CBS 606.96.</title>
        <authorList>
            <consortium name="The Broad Institute Genomics Platform"/>
            <person name="Cuomo C."/>
            <person name="de Hoog S."/>
            <person name="Gorbushina A."/>
            <person name="Walker B."/>
            <person name="Young S.K."/>
            <person name="Zeng Q."/>
            <person name="Gargeya S."/>
            <person name="Fitzgerald M."/>
            <person name="Haas B."/>
            <person name="Abouelleil A."/>
            <person name="Allen A.W."/>
            <person name="Alvarado L."/>
            <person name="Arachchi H.M."/>
            <person name="Berlin A.M."/>
            <person name="Chapman S.B."/>
            <person name="Gainer-Dewar J."/>
            <person name="Goldberg J."/>
            <person name="Griggs A."/>
            <person name="Gujja S."/>
            <person name="Hansen M."/>
            <person name="Howarth C."/>
            <person name="Imamovic A."/>
            <person name="Ireland A."/>
            <person name="Larimer J."/>
            <person name="McCowan C."/>
            <person name="Murphy C."/>
            <person name="Pearson M."/>
            <person name="Poon T.W."/>
            <person name="Priest M."/>
            <person name="Roberts A."/>
            <person name="Saif S."/>
            <person name="Shea T."/>
            <person name="Sisk P."/>
            <person name="Sykes S."/>
            <person name="Wortman J."/>
            <person name="Nusbaum C."/>
            <person name="Birren B."/>
        </authorList>
    </citation>
    <scope>NUCLEOTIDE SEQUENCE [LARGE SCALE GENOMIC DNA]</scope>
    <source>
        <strain evidence="13 14">CBS 606.96</strain>
    </source>
</reference>
<feature type="compositionally biased region" description="Low complexity" evidence="12">
    <location>
        <begin position="46"/>
        <end position="64"/>
    </location>
</feature>
<evidence type="ECO:0000256" key="6">
    <source>
        <dbReference type="ARBA" id="ARBA00022655"/>
    </source>
</evidence>
<evidence type="ECO:0000313" key="14">
    <source>
        <dbReference type="Proteomes" id="UP000019478"/>
    </source>
</evidence>
<dbReference type="UniPathway" id="UPA00028">
    <property type="reaction ID" value="UER00005"/>
</dbReference>
<keyword evidence="14" id="KW-1185">Reference proteome</keyword>
<comment type="similarity">
    <text evidence="2">Belongs to the pantothenate synthetase family.</text>
</comment>
<dbReference type="GO" id="GO:0015940">
    <property type="term" value="P:pantothenate biosynthetic process"/>
    <property type="evidence" value="ECO:0007669"/>
    <property type="project" value="UniProtKB-UniPathway"/>
</dbReference>
<dbReference type="PANTHER" id="PTHR21299:SF1">
    <property type="entry name" value="PANTOATE--BETA-ALANINE LIGASE"/>
    <property type="match status" value="1"/>
</dbReference>
<keyword evidence="5 13" id="KW-0436">Ligase</keyword>
<feature type="compositionally biased region" description="Polar residues" evidence="12">
    <location>
        <begin position="29"/>
        <end position="41"/>
    </location>
</feature>
<dbReference type="FunFam" id="3.40.50.620:FF:000013">
    <property type="entry name" value="Pantothenate synthetase"/>
    <property type="match status" value="1"/>
</dbReference>
<dbReference type="HAMAP" id="MF_00158">
    <property type="entry name" value="PanC"/>
    <property type="match status" value="1"/>
</dbReference>
<dbReference type="InterPro" id="IPR014729">
    <property type="entry name" value="Rossmann-like_a/b/a_fold"/>
</dbReference>
<evidence type="ECO:0000256" key="7">
    <source>
        <dbReference type="ARBA" id="ARBA00022741"/>
    </source>
</evidence>
<organism evidence="13 14">
    <name type="scientific">Capronia epimyces CBS 606.96</name>
    <dbReference type="NCBI Taxonomy" id="1182542"/>
    <lineage>
        <taxon>Eukaryota</taxon>
        <taxon>Fungi</taxon>
        <taxon>Dikarya</taxon>
        <taxon>Ascomycota</taxon>
        <taxon>Pezizomycotina</taxon>
        <taxon>Eurotiomycetes</taxon>
        <taxon>Chaetothyriomycetidae</taxon>
        <taxon>Chaetothyriales</taxon>
        <taxon>Herpotrichiellaceae</taxon>
        <taxon>Capronia</taxon>
    </lineage>
</organism>
<keyword evidence="7" id="KW-0547">Nucleotide-binding</keyword>
<dbReference type="HOGENOM" id="CLU_047148_1_2_1"/>
<evidence type="ECO:0000313" key="13">
    <source>
        <dbReference type="EMBL" id="EXJ84569.1"/>
    </source>
</evidence>
<dbReference type="InterPro" id="IPR042176">
    <property type="entry name" value="Pantoate_ligase_C"/>
</dbReference>
<dbReference type="InterPro" id="IPR003721">
    <property type="entry name" value="Pantoate_ligase"/>
</dbReference>
<evidence type="ECO:0000256" key="5">
    <source>
        <dbReference type="ARBA" id="ARBA00022598"/>
    </source>
</evidence>
<proteinExistence type="inferred from homology"/>
<accession>W9YQM2</accession>
<dbReference type="GO" id="GO:0004592">
    <property type="term" value="F:pantoate-beta-alanine ligase activity"/>
    <property type="evidence" value="ECO:0007669"/>
    <property type="project" value="UniProtKB-EC"/>
</dbReference>
<feature type="region of interest" description="Disordered" evidence="12">
    <location>
        <begin position="27"/>
        <end position="70"/>
    </location>
</feature>
<evidence type="ECO:0000256" key="11">
    <source>
        <dbReference type="ARBA" id="ARBA00048258"/>
    </source>
</evidence>
<dbReference type="EC" id="6.3.2.1" evidence="3"/>
<dbReference type="RefSeq" id="XP_007733554.1">
    <property type="nucleotide sequence ID" value="XM_007735364.1"/>
</dbReference>
<evidence type="ECO:0000256" key="8">
    <source>
        <dbReference type="ARBA" id="ARBA00022840"/>
    </source>
</evidence>
<dbReference type="GeneID" id="19169354"/>
<protein>
    <recommendedName>
        <fullName evidence="4">Pantoate--beta-alanine ligase</fullName>
        <ecNumber evidence="3">6.3.2.1</ecNumber>
    </recommendedName>
    <alternativeName>
        <fullName evidence="10">Pantoate-activating enzyme</fullName>
    </alternativeName>
    <alternativeName>
        <fullName evidence="9">Pantothenate synthetase</fullName>
    </alternativeName>
</protein>
<comment type="catalytic activity">
    <reaction evidence="11">
        <text>(R)-pantoate + beta-alanine + ATP = (R)-pantothenate + AMP + diphosphate + H(+)</text>
        <dbReference type="Rhea" id="RHEA:10912"/>
        <dbReference type="ChEBI" id="CHEBI:15378"/>
        <dbReference type="ChEBI" id="CHEBI:15980"/>
        <dbReference type="ChEBI" id="CHEBI:29032"/>
        <dbReference type="ChEBI" id="CHEBI:30616"/>
        <dbReference type="ChEBI" id="CHEBI:33019"/>
        <dbReference type="ChEBI" id="CHEBI:57966"/>
        <dbReference type="ChEBI" id="CHEBI:456215"/>
        <dbReference type="EC" id="6.3.2.1"/>
    </reaction>
</comment>
<evidence type="ECO:0000256" key="2">
    <source>
        <dbReference type="ARBA" id="ARBA00009256"/>
    </source>
</evidence>
<dbReference type="GO" id="GO:0005524">
    <property type="term" value="F:ATP binding"/>
    <property type="evidence" value="ECO:0007669"/>
    <property type="project" value="UniProtKB-KW"/>
</dbReference>
<evidence type="ECO:0000256" key="12">
    <source>
        <dbReference type="SAM" id="MobiDB-lite"/>
    </source>
</evidence>
<dbReference type="Proteomes" id="UP000019478">
    <property type="component" value="Unassembled WGS sequence"/>
</dbReference>
<dbReference type="NCBIfam" id="TIGR00018">
    <property type="entry name" value="panC"/>
    <property type="match status" value="1"/>
</dbReference>
<dbReference type="CDD" id="cd00560">
    <property type="entry name" value="PanC"/>
    <property type="match status" value="1"/>
</dbReference>
<dbReference type="Gene3D" id="3.30.1300.10">
    <property type="entry name" value="Pantoate-beta-alanine ligase, C-terminal domain"/>
    <property type="match status" value="1"/>
</dbReference>
<dbReference type="PANTHER" id="PTHR21299">
    <property type="entry name" value="CYTIDYLATE KINASE/PANTOATE-BETA-ALANINE LIGASE"/>
    <property type="match status" value="1"/>
</dbReference>
<evidence type="ECO:0000256" key="4">
    <source>
        <dbReference type="ARBA" id="ARBA00015647"/>
    </source>
</evidence>
<evidence type="ECO:0000256" key="10">
    <source>
        <dbReference type="ARBA" id="ARBA00032806"/>
    </source>
</evidence>